<dbReference type="OrthoDB" id="9815009at2"/>
<dbReference type="STRING" id="1552123.EP57_05890"/>
<dbReference type="Proteomes" id="UP000029844">
    <property type="component" value="Unassembled WGS sequence"/>
</dbReference>
<dbReference type="RefSeq" id="WP_036084963.1">
    <property type="nucleotide sequence ID" value="NZ_CBCSHQ010000001.1"/>
</dbReference>
<dbReference type="EMBL" id="JNFA01000011">
    <property type="protein sequence ID" value="KGL42985.1"/>
    <property type="molecule type" value="Genomic_DNA"/>
</dbReference>
<evidence type="ECO:0000313" key="1">
    <source>
        <dbReference type="EMBL" id="KGL42985.1"/>
    </source>
</evidence>
<keyword evidence="2" id="KW-1185">Reference proteome</keyword>
<dbReference type="AlphaFoldDB" id="A0A099WFW3"/>
<sequence length="312" mass="36641">MEIFNEIYGMYYRVILEILAQKRPMSKGEIAEIVRELGFDESGLHLLPQLTEQWHLLEERGDGMFAPILRHDWIPVQGVLEKRWLKTVLRDARMGLFLTDDEIADLERELADYEPLFDLDAIWCFDGFQGGDMYLEPGYRTRFGVILRALEEKRELELVYQVRDQKALMGTFLPVRLEFSQKNDKFRLLCFRKMDMQPFTLNLAKILDVELGDLMVRELPEHGMEAVVVRCHVVNHRNAVDRALIHFADYKKKAFRTERENVFELEIYCPRGDLTELVIQILSFGPMMQVLAPDSVVGEMRWRLGKQLNLQN</sequence>
<reference evidence="1 2" key="1">
    <citation type="submission" date="2014-05" db="EMBL/GenBank/DDBJ databases">
        <title>Novel Listeriaceae from food processing environments.</title>
        <authorList>
            <person name="den Bakker H.C."/>
        </authorList>
    </citation>
    <scope>NUCLEOTIDE SEQUENCE [LARGE SCALE GENOMIC DNA]</scope>
    <source>
        <strain evidence="1 2">FSL A5-0281</strain>
    </source>
</reference>
<gene>
    <name evidence="1" type="ORF">EP57_05890</name>
</gene>
<comment type="caution">
    <text evidence="1">The sequence shown here is derived from an EMBL/GenBank/DDBJ whole genome shotgun (WGS) entry which is preliminary data.</text>
</comment>
<dbReference type="eggNOG" id="ENOG502Z9WA">
    <property type="taxonomic scope" value="Bacteria"/>
</dbReference>
<dbReference type="GeneID" id="58716918"/>
<protein>
    <submittedName>
        <fullName evidence="1">Uncharacterized protein</fullName>
    </submittedName>
</protein>
<name>A0A099WFW3_9LIST</name>
<accession>A0A099WFW3</accession>
<organism evidence="1 2">
    <name type="scientific">Listeria booriae</name>
    <dbReference type="NCBI Taxonomy" id="1552123"/>
    <lineage>
        <taxon>Bacteria</taxon>
        <taxon>Bacillati</taxon>
        <taxon>Bacillota</taxon>
        <taxon>Bacilli</taxon>
        <taxon>Bacillales</taxon>
        <taxon>Listeriaceae</taxon>
        <taxon>Listeria</taxon>
    </lineage>
</organism>
<proteinExistence type="predicted"/>
<evidence type="ECO:0000313" key="2">
    <source>
        <dbReference type="Proteomes" id="UP000029844"/>
    </source>
</evidence>